<dbReference type="AlphaFoldDB" id="A0A7R9CU97"/>
<reference evidence="1" key="1">
    <citation type="submission" date="2020-11" db="EMBL/GenBank/DDBJ databases">
        <authorList>
            <person name="Tran Van P."/>
        </authorList>
    </citation>
    <scope>NUCLEOTIDE SEQUENCE</scope>
</reference>
<dbReference type="EMBL" id="OD001623">
    <property type="protein sequence ID" value="CAD7402615.1"/>
    <property type="molecule type" value="Genomic_DNA"/>
</dbReference>
<evidence type="ECO:0000313" key="1">
    <source>
        <dbReference type="EMBL" id="CAD7402615.1"/>
    </source>
</evidence>
<gene>
    <name evidence="1" type="ORF">TPSB3V08_LOCUS3654</name>
</gene>
<protein>
    <submittedName>
        <fullName evidence="1">Uncharacterized protein</fullName>
    </submittedName>
</protein>
<proteinExistence type="predicted"/>
<organism evidence="1">
    <name type="scientific">Timema poppense</name>
    <name type="common">Walking stick</name>
    <dbReference type="NCBI Taxonomy" id="170557"/>
    <lineage>
        <taxon>Eukaryota</taxon>
        <taxon>Metazoa</taxon>
        <taxon>Ecdysozoa</taxon>
        <taxon>Arthropoda</taxon>
        <taxon>Hexapoda</taxon>
        <taxon>Insecta</taxon>
        <taxon>Pterygota</taxon>
        <taxon>Neoptera</taxon>
        <taxon>Polyneoptera</taxon>
        <taxon>Phasmatodea</taxon>
        <taxon>Timematodea</taxon>
        <taxon>Timematoidea</taxon>
        <taxon>Timematidae</taxon>
        <taxon>Timema</taxon>
    </lineage>
</organism>
<accession>A0A7R9CU97</accession>
<sequence length="60" mass="7009">MNQDLHYGTLKSQNMLINVSKPRHGTDGEKKEVQEKHGYYNKKILKITSDLRNAVQLIRQ</sequence>
<name>A0A7R9CU97_TIMPO</name>